<dbReference type="Pfam" id="PF01544">
    <property type="entry name" value="CorA"/>
    <property type="match status" value="1"/>
</dbReference>
<dbReference type="Gene3D" id="3.30.460.20">
    <property type="entry name" value="CorA soluble domain-like"/>
    <property type="match status" value="1"/>
</dbReference>
<sequence length="310" mass="35463">MITYWQIIKNGLLPLQSFVSGNVINVVNPTTEEINILKNTFKISEDFLTDIMDIDERSRMEHEDDKLYIIYRVPFYNPDNGIPYATMPLGIIISDQAFIVIAQHDNDVVSEVFASGGRRISEFQNNSEFLLNIINHATNTYLRYLKQINYQTNVIEKDLEKSTKNKELHKLLIMEKCLVYFTTSLRSNLMLINKIKSPKHIHYTRLPDDDLEDAIIEINQAIEMTNIYSNILSGMMDAFASVISNNLNIVMKQLTVVTIMLMIPTVVSSFFGMNVPNSLETNNYAFLIILGLSVALAVLGVLLIRTKKWI</sequence>
<dbReference type="STRING" id="1640674.SAMN05216323_101539"/>
<evidence type="ECO:0000256" key="2">
    <source>
        <dbReference type="ARBA" id="ARBA00009765"/>
    </source>
</evidence>
<dbReference type="InterPro" id="IPR045863">
    <property type="entry name" value="CorA_TM1_TM2"/>
</dbReference>
<keyword evidence="8" id="KW-1185">Reference proteome</keyword>
<dbReference type="RefSeq" id="WP_170830012.1">
    <property type="nucleotide sequence ID" value="NZ_FMYP01000015.1"/>
</dbReference>
<protein>
    <submittedName>
        <fullName evidence="7">Magnesium transporter</fullName>
    </submittedName>
</protein>
<keyword evidence="3 6" id="KW-0812">Transmembrane</keyword>
<feature type="transmembrane region" description="Helical" evidence="6">
    <location>
        <begin position="254"/>
        <end position="272"/>
    </location>
</feature>
<dbReference type="AlphaFoldDB" id="A0A1G6IDX9"/>
<dbReference type="InterPro" id="IPR045861">
    <property type="entry name" value="CorA_cytoplasmic_dom"/>
</dbReference>
<dbReference type="CDD" id="cd12827">
    <property type="entry name" value="EcCorA_ZntB-like_u2"/>
    <property type="match status" value="1"/>
</dbReference>
<evidence type="ECO:0000256" key="5">
    <source>
        <dbReference type="ARBA" id="ARBA00023136"/>
    </source>
</evidence>
<dbReference type="InterPro" id="IPR002523">
    <property type="entry name" value="MgTranspt_CorA/ZnTranspt_ZntB"/>
</dbReference>
<dbReference type="GO" id="GO:0046873">
    <property type="term" value="F:metal ion transmembrane transporter activity"/>
    <property type="evidence" value="ECO:0007669"/>
    <property type="project" value="InterPro"/>
</dbReference>
<evidence type="ECO:0000256" key="6">
    <source>
        <dbReference type="SAM" id="Phobius"/>
    </source>
</evidence>
<dbReference type="Proteomes" id="UP000199452">
    <property type="component" value="Unassembled WGS sequence"/>
</dbReference>
<accession>A0A1G6IDX9</accession>
<dbReference type="InterPro" id="IPR047199">
    <property type="entry name" value="CorA-like"/>
</dbReference>
<dbReference type="PANTHER" id="PTHR47891">
    <property type="entry name" value="TRANSPORTER-RELATED"/>
    <property type="match status" value="1"/>
</dbReference>
<keyword evidence="5 6" id="KW-0472">Membrane</keyword>
<reference evidence="7 8" key="1">
    <citation type="submission" date="2016-09" db="EMBL/GenBank/DDBJ databases">
        <authorList>
            <person name="Capua I."/>
            <person name="De Benedictis P."/>
            <person name="Joannis T."/>
            <person name="Lombin L.H."/>
            <person name="Cattoli G."/>
        </authorList>
    </citation>
    <scope>NUCLEOTIDE SEQUENCE [LARGE SCALE GENOMIC DNA]</scope>
    <source>
        <strain evidence="7 8">A7P-90m</strain>
    </source>
</reference>
<dbReference type="SUPFAM" id="SSF143865">
    <property type="entry name" value="CorA soluble domain-like"/>
    <property type="match status" value="1"/>
</dbReference>
<evidence type="ECO:0000256" key="1">
    <source>
        <dbReference type="ARBA" id="ARBA00004141"/>
    </source>
</evidence>
<keyword evidence="4 6" id="KW-1133">Transmembrane helix</keyword>
<evidence type="ECO:0000313" key="7">
    <source>
        <dbReference type="EMBL" id="SDC03946.1"/>
    </source>
</evidence>
<feature type="transmembrane region" description="Helical" evidence="6">
    <location>
        <begin position="284"/>
        <end position="304"/>
    </location>
</feature>
<dbReference type="Gene3D" id="1.20.58.340">
    <property type="entry name" value="Magnesium transport protein CorA, transmembrane region"/>
    <property type="match status" value="2"/>
</dbReference>
<organism evidence="7 8">
    <name type="scientific">Williamwhitmania taraxaci</name>
    <dbReference type="NCBI Taxonomy" id="1640674"/>
    <lineage>
        <taxon>Bacteria</taxon>
        <taxon>Pseudomonadati</taxon>
        <taxon>Bacteroidota</taxon>
        <taxon>Bacteroidia</taxon>
        <taxon>Bacteroidales</taxon>
        <taxon>Williamwhitmaniaceae</taxon>
        <taxon>Williamwhitmania</taxon>
    </lineage>
</organism>
<evidence type="ECO:0000313" key="8">
    <source>
        <dbReference type="Proteomes" id="UP000199452"/>
    </source>
</evidence>
<proteinExistence type="inferred from homology"/>
<name>A0A1G6IDX9_9BACT</name>
<evidence type="ECO:0000256" key="3">
    <source>
        <dbReference type="ARBA" id="ARBA00022692"/>
    </source>
</evidence>
<evidence type="ECO:0000256" key="4">
    <source>
        <dbReference type="ARBA" id="ARBA00022989"/>
    </source>
</evidence>
<comment type="similarity">
    <text evidence="2">Belongs to the CorA metal ion transporter (MIT) (TC 1.A.35) family.</text>
</comment>
<dbReference type="GO" id="GO:0016020">
    <property type="term" value="C:membrane"/>
    <property type="evidence" value="ECO:0007669"/>
    <property type="project" value="UniProtKB-SubCell"/>
</dbReference>
<dbReference type="SUPFAM" id="SSF144083">
    <property type="entry name" value="Magnesium transport protein CorA, transmembrane region"/>
    <property type="match status" value="1"/>
</dbReference>
<comment type="subcellular location">
    <subcellularLocation>
        <location evidence="1">Membrane</location>
        <topology evidence="1">Multi-pass membrane protein</topology>
    </subcellularLocation>
</comment>
<gene>
    <name evidence="7" type="ORF">SAMN05216323_101539</name>
</gene>
<dbReference type="PANTHER" id="PTHR47891:SF2">
    <property type="entry name" value="MAGNESIUM AND COBALT TRANSPORTER"/>
    <property type="match status" value="1"/>
</dbReference>
<dbReference type="EMBL" id="FMYP01000015">
    <property type="protein sequence ID" value="SDC03946.1"/>
    <property type="molecule type" value="Genomic_DNA"/>
</dbReference>